<keyword evidence="1" id="KW-0472">Membrane</keyword>
<keyword evidence="3" id="KW-1185">Reference proteome</keyword>
<dbReference type="EMBL" id="SNWM01000003">
    <property type="protein sequence ID" value="TDO21730.1"/>
    <property type="molecule type" value="Genomic_DNA"/>
</dbReference>
<proteinExistence type="predicted"/>
<comment type="caution">
    <text evidence="2">The sequence shown here is derived from an EMBL/GenBank/DDBJ whole genome shotgun (WGS) entry which is preliminary data.</text>
</comment>
<name>A0A4R6IIE1_9SPHI</name>
<protein>
    <submittedName>
        <fullName evidence="2">Uncharacterized protein</fullName>
    </submittedName>
</protein>
<feature type="transmembrane region" description="Helical" evidence="1">
    <location>
        <begin position="20"/>
        <end position="47"/>
    </location>
</feature>
<reference evidence="2 3" key="1">
    <citation type="submission" date="2019-03" db="EMBL/GenBank/DDBJ databases">
        <title>Genomic Encyclopedia of Archaeal and Bacterial Type Strains, Phase II (KMG-II): from individual species to whole genera.</title>
        <authorList>
            <person name="Goeker M."/>
        </authorList>
    </citation>
    <scope>NUCLEOTIDE SEQUENCE [LARGE SCALE GENOMIC DNA]</scope>
    <source>
        <strain evidence="2 3">DSM 19034</strain>
    </source>
</reference>
<organism evidence="2 3">
    <name type="scientific">Pedobacter duraquae</name>
    <dbReference type="NCBI Taxonomy" id="425511"/>
    <lineage>
        <taxon>Bacteria</taxon>
        <taxon>Pseudomonadati</taxon>
        <taxon>Bacteroidota</taxon>
        <taxon>Sphingobacteriia</taxon>
        <taxon>Sphingobacteriales</taxon>
        <taxon>Sphingobacteriaceae</taxon>
        <taxon>Pedobacter</taxon>
    </lineage>
</organism>
<evidence type="ECO:0000313" key="3">
    <source>
        <dbReference type="Proteomes" id="UP000295499"/>
    </source>
</evidence>
<sequence>MLSVYNTCGKFTPQPDKSKFYIIFYFWAIFYTIKIDFLTQIFLATFLKNSNLSSQKTINQFVKYHKNKQMCVFYTKLN</sequence>
<accession>A0A4R6IIE1</accession>
<keyword evidence="1" id="KW-0812">Transmembrane</keyword>
<keyword evidence="1" id="KW-1133">Transmembrane helix</keyword>
<dbReference type="AlphaFoldDB" id="A0A4R6IIE1"/>
<dbReference type="Proteomes" id="UP000295499">
    <property type="component" value="Unassembled WGS sequence"/>
</dbReference>
<gene>
    <name evidence="2" type="ORF">CLV32_2837</name>
</gene>
<evidence type="ECO:0000313" key="2">
    <source>
        <dbReference type="EMBL" id="TDO21730.1"/>
    </source>
</evidence>
<evidence type="ECO:0000256" key="1">
    <source>
        <dbReference type="SAM" id="Phobius"/>
    </source>
</evidence>